<reference evidence="3 4" key="1">
    <citation type="submission" date="2018-08" db="EMBL/GenBank/DDBJ databases">
        <title>Whole Genome Sequence of the Moderate Halophilic Marine Bacterium Marinobacter litoralis Sw-45.</title>
        <authorList>
            <person name="Musa H."/>
        </authorList>
    </citation>
    <scope>NUCLEOTIDE SEQUENCE [LARGE SCALE GENOMIC DNA]</scope>
    <source>
        <strain evidence="3 4">Sw-45</strain>
    </source>
</reference>
<organism evidence="3 4">
    <name type="scientific">Marinobacter litoralis</name>
    <dbReference type="NCBI Taxonomy" id="187981"/>
    <lineage>
        <taxon>Bacteria</taxon>
        <taxon>Pseudomonadati</taxon>
        <taxon>Pseudomonadota</taxon>
        <taxon>Gammaproteobacteria</taxon>
        <taxon>Pseudomonadales</taxon>
        <taxon>Marinobacteraceae</taxon>
        <taxon>Marinobacter</taxon>
    </lineage>
</organism>
<dbReference type="Pfam" id="PF04784">
    <property type="entry name" value="DUF547"/>
    <property type="match status" value="1"/>
</dbReference>
<dbReference type="AlphaFoldDB" id="A0A3M2RBY2"/>
<dbReference type="PANTHER" id="PTHR46361:SF3">
    <property type="entry name" value="ELECTRON CARRIER_ PROTEIN DISULFIDE OXIDOREDUCTASE"/>
    <property type="match status" value="1"/>
</dbReference>
<feature type="chain" id="PRO_5018019117" description="DUF547 domain-containing protein" evidence="1">
    <location>
        <begin position="25"/>
        <end position="283"/>
    </location>
</feature>
<accession>A0A3M2RBY2</accession>
<evidence type="ECO:0000313" key="4">
    <source>
        <dbReference type="Proteomes" id="UP000265903"/>
    </source>
</evidence>
<sequence length="283" mass="32073">MPLKALLSSCLAFLLLLAVMPVQADASEALYAPYQKLLSQYVIERTLPGNGLVSAFDYSGALEDDGTDRLLRSQRRALANFNPDNLKGRDASIAFWINAYNFFMIDQILTDRPEGRLVASVWDYGGRINPFVDSVFEREIFNVGGRALSLDGIQKNILLGKAYRAKGWKEPRVHFAVNCASTGCPPLRNQLYTESNLETLLADNTRRALNTRRHLDMSSGQLTVTELFKWYEEDFVEASGSVKAFILEWAAPELGDQIKNVSNYRFIDYDWTLNRPENFPELR</sequence>
<name>A0A3M2RBY2_9GAMM</name>
<feature type="domain" description="DUF547" evidence="2">
    <location>
        <begin position="84"/>
        <end position="206"/>
    </location>
</feature>
<proteinExistence type="predicted"/>
<dbReference type="PANTHER" id="PTHR46361">
    <property type="entry name" value="ELECTRON CARRIER/ PROTEIN DISULFIDE OXIDOREDUCTASE"/>
    <property type="match status" value="1"/>
</dbReference>
<dbReference type="RefSeq" id="WP_227537613.1">
    <property type="nucleotide sequence ID" value="NZ_QMDL01000003.1"/>
</dbReference>
<keyword evidence="1" id="KW-0732">Signal</keyword>
<evidence type="ECO:0000256" key="1">
    <source>
        <dbReference type="SAM" id="SignalP"/>
    </source>
</evidence>
<gene>
    <name evidence="3" type="ORF">DOQ08_02265</name>
</gene>
<dbReference type="InterPro" id="IPR006869">
    <property type="entry name" value="DUF547"/>
</dbReference>
<comment type="caution">
    <text evidence="3">The sequence shown here is derived from an EMBL/GenBank/DDBJ whole genome shotgun (WGS) entry which is preliminary data.</text>
</comment>
<keyword evidence="4" id="KW-1185">Reference proteome</keyword>
<evidence type="ECO:0000313" key="3">
    <source>
        <dbReference type="EMBL" id="RMJ02801.1"/>
    </source>
</evidence>
<feature type="signal peptide" evidence="1">
    <location>
        <begin position="1"/>
        <end position="24"/>
    </location>
</feature>
<dbReference type="EMBL" id="QMDL01000003">
    <property type="protein sequence ID" value="RMJ02801.1"/>
    <property type="molecule type" value="Genomic_DNA"/>
</dbReference>
<evidence type="ECO:0000259" key="2">
    <source>
        <dbReference type="Pfam" id="PF04784"/>
    </source>
</evidence>
<protein>
    <recommendedName>
        <fullName evidence="2">DUF547 domain-containing protein</fullName>
    </recommendedName>
</protein>
<dbReference type="Proteomes" id="UP000265903">
    <property type="component" value="Unassembled WGS sequence"/>
</dbReference>